<accession>A0ACB5SHU6</accession>
<sequence length="952" mass="104381">MAQTIYQFPDGTWVENIAVRSNGNLLVTLLTAPELYEIDPSRPESSSAHLVHRFDGNVGLFGITEVEADVFAVVGGNFSSTSPSANTSSFAIWTADFSNCAGEEDAPRISQAVAVPGAALLNGMTTLEDGIVLVADSTLANVRRVDTRSGAVTIVLADEETMGWGNASAPVGIDGVRREDGYLYYTNLIKGLFCRVRINEASGEAAGPFEVVADGLAEADDFAVRDGIAHTTTMDRQSTYALSLFGTDRDEQDTNSHVQQQLVNFVLDFHIDNVFIYRDQIRENALIKQYYCDIDITHLISYNEELAHKLTTAPADLIPLFEAALKTCTQRIVYPSQKQIHLPQHQLLLHSSASQISIRDLNATNVSHLVRIPGIVIGASTLTSKATTLHIQCRNCQHSEVLPVTSGFAGISLPRTCGRVPTEGDNNVDKCPLDPYFVVHEKCQFIDQQVLKLQEAPDQVPVGELPRHILISADRYLCNRVVPGSRCTVMGVFSIYQSKGAKGGSGAVAIRNPYLRAVGIHSDVDHTMKGNATFTEEEEQEFLEMSRRPDIYELLAGCIAPSIYGNVDIKKAIACLLFGGSKKILPDGMKLRGDINVLLLGDPGTAKSQLLKFVEKVAPIAIYTSGKGSSAAGLTASVQRDHNTREFYLEGGAMVLADGGVVCIDEFDKMRDEDRVAIHEAMEQQTISIAKAGITTILNARTSVLAAANPIFGRYDDLKTPGENIDFQTTILSRFDMIFIVRDEHERGRDERIAKHVMGIHMGGRGVEEQVQAEIPVEKMKRYISYCKQKCAPRLSAEAAEKLSSHFVSIRRQVHAAEMTANARSSIPITVRQLEAIVRITESLAKMTLSPIATEAHVDEAIRLFLASTMDAVTQGEGQGSRELMEEVNKVEEELRRRLPIGWTTSLATLKREFVDAKGYSEQALNRALVVMQRRETVQIRHGGAQVHRSGV</sequence>
<reference evidence="1" key="1">
    <citation type="submission" date="2024-09" db="EMBL/GenBank/DDBJ databases">
        <title>Draft Genome Sequences of Neofusicoccum parvum.</title>
        <authorList>
            <person name="Ashida A."/>
            <person name="Camagna M."/>
            <person name="Tanaka A."/>
            <person name="Takemoto D."/>
        </authorList>
    </citation>
    <scope>NUCLEOTIDE SEQUENCE</scope>
    <source>
        <strain evidence="1">PPO83</strain>
    </source>
</reference>
<protein>
    <submittedName>
        <fullName evidence="1">Mini-chromosome maintenance DNA-dependent ATPase</fullName>
    </submittedName>
</protein>
<evidence type="ECO:0000313" key="1">
    <source>
        <dbReference type="EMBL" id="GME41862.1"/>
    </source>
</evidence>
<gene>
    <name evidence="1" type="primary">g5046</name>
    <name evidence="1" type="ORF">NpPPO83_00005046</name>
</gene>
<name>A0ACB5SHU6_9PEZI</name>
<organism evidence="1 2">
    <name type="scientific">Neofusicoccum parvum</name>
    <dbReference type="NCBI Taxonomy" id="310453"/>
    <lineage>
        <taxon>Eukaryota</taxon>
        <taxon>Fungi</taxon>
        <taxon>Dikarya</taxon>
        <taxon>Ascomycota</taxon>
        <taxon>Pezizomycotina</taxon>
        <taxon>Dothideomycetes</taxon>
        <taxon>Dothideomycetes incertae sedis</taxon>
        <taxon>Botryosphaeriales</taxon>
        <taxon>Botryosphaeriaceae</taxon>
        <taxon>Neofusicoccum</taxon>
    </lineage>
</organism>
<dbReference type="EMBL" id="BSXG01000100">
    <property type="protein sequence ID" value="GME41862.1"/>
    <property type="molecule type" value="Genomic_DNA"/>
</dbReference>
<evidence type="ECO:0000313" key="2">
    <source>
        <dbReference type="Proteomes" id="UP001165186"/>
    </source>
</evidence>
<comment type="caution">
    <text evidence="1">The sequence shown here is derived from an EMBL/GenBank/DDBJ whole genome shotgun (WGS) entry which is preliminary data.</text>
</comment>
<keyword evidence="2" id="KW-1185">Reference proteome</keyword>
<dbReference type="Proteomes" id="UP001165186">
    <property type="component" value="Unassembled WGS sequence"/>
</dbReference>
<proteinExistence type="predicted"/>